<keyword evidence="1" id="KW-0812">Transmembrane</keyword>
<name>A0A0E9UGR3_ANGAN</name>
<reference evidence="2" key="1">
    <citation type="submission" date="2014-11" db="EMBL/GenBank/DDBJ databases">
        <authorList>
            <person name="Amaro Gonzalez C."/>
        </authorList>
    </citation>
    <scope>NUCLEOTIDE SEQUENCE</scope>
</reference>
<organism evidence="2">
    <name type="scientific">Anguilla anguilla</name>
    <name type="common">European freshwater eel</name>
    <name type="synonym">Muraena anguilla</name>
    <dbReference type="NCBI Taxonomy" id="7936"/>
    <lineage>
        <taxon>Eukaryota</taxon>
        <taxon>Metazoa</taxon>
        <taxon>Chordata</taxon>
        <taxon>Craniata</taxon>
        <taxon>Vertebrata</taxon>
        <taxon>Euteleostomi</taxon>
        <taxon>Actinopterygii</taxon>
        <taxon>Neopterygii</taxon>
        <taxon>Teleostei</taxon>
        <taxon>Anguilliformes</taxon>
        <taxon>Anguillidae</taxon>
        <taxon>Anguilla</taxon>
    </lineage>
</organism>
<protein>
    <submittedName>
        <fullName evidence="2">Uncharacterized protein</fullName>
    </submittedName>
</protein>
<reference evidence="2" key="2">
    <citation type="journal article" date="2015" name="Fish Shellfish Immunol.">
        <title>Early steps in the European eel (Anguilla anguilla)-Vibrio vulnificus interaction in the gills: Role of the RtxA13 toxin.</title>
        <authorList>
            <person name="Callol A."/>
            <person name="Pajuelo D."/>
            <person name="Ebbesson L."/>
            <person name="Teles M."/>
            <person name="MacKenzie S."/>
            <person name="Amaro C."/>
        </authorList>
    </citation>
    <scope>NUCLEOTIDE SEQUENCE</scope>
</reference>
<feature type="transmembrane region" description="Helical" evidence="1">
    <location>
        <begin position="23"/>
        <end position="42"/>
    </location>
</feature>
<evidence type="ECO:0000256" key="1">
    <source>
        <dbReference type="SAM" id="Phobius"/>
    </source>
</evidence>
<dbReference type="EMBL" id="GBXM01044414">
    <property type="protein sequence ID" value="JAH64163.1"/>
    <property type="molecule type" value="Transcribed_RNA"/>
</dbReference>
<keyword evidence="1" id="KW-1133">Transmembrane helix</keyword>
<evidence type="ECO:0000313" key="2">
    <source>
        <dbReference type="EMBL" id="JAH64163.1"/>
    </source>
</evidence>
<keyword evidence="1" id="KW-0472">Membrane</keyword>
<sequence length="43" mass="5123">MLYSHFALLRKRKFAIMHFSNRILRMSLISLFINFIVAPLLIS</sequence>
<proteinExistence type="predicted"/>
<dbReference type="AlphaFoldDB" id="A0A0E9UGR3"/>
<accession>A0A0E9UGR3</accession>